<accession>A0ABZ1D0F8</accession>
<dbReference type="EMBL" id="CP141885">
    <property type="protein sequence ID" value="WRT67052.1"/>
    <property type="molecule type" value="Genomic_DNA"/>
</dbReference>
<feature type="region of interest" description="Disordered" evidence="1">
    <location>
        <begin position="1"/>
        <end position="37"/>
    </location>
</feature>
<sequence>MPKVDTSSPADIKPYKRPSSPSSSEKAKSKSLKQTKIDLPRIKSSVIENEPKVKKGEYDKSLLVILVLKTAKDIKWDLLGQKTDKTATQCKEVWRKVILPALSTNKSWANEGKGWTKSMKIELFMTVLESCKPNWEDMTASFQGKTKSQIHDVWRKMVLPKLKRGETVW</sequence>
<dbReference type="SUPFAM" id="SSF46689">
    <property type="entry name" value="Homeodomain-like"/>
    <property type="match status" value="1"/>
</dbReference>
<evidence type="ECO:0000313" key="3">
    <source>
        <dbReference type="Proteomes" id="UP001329825"/>
    </source>
</evidence>
<reference evidence="2 3" key="1">
    <citation type="submission" date="2024-01" db="EMBL/GenBank/DDBJ databases">
        <title>Comparative genomics of Cryptococcus and Kwoniella reveals pathogenesis evolution and contrasting modes of karyotype evolution via chromosome fusion or intercentromeric recombination.</title>
        <authorList>
            <person name="Coelho M.A."/>
            <person name="David-Palma M."/>
            <person name="Shea T."/>
            <person name="Bowers K."/>
            <person name="McGinley-Smith S."/>
            <person name="Mohammad A.W."/>
            <person name="Gnirke A."/>
            <person name="Yurkov A.M."/>
            <person name="Nowrousian M."/>
            <person name="Sun S."/>
            <person name="Cuomo C.A."/>
            <person name="Heitman J."/>
        </authorList>
    </citation>
    <scope>NUCLEOTIDE SEQUENCE [LARGE SCALE GENOMIC DNA]</scope>
    <source>
        <strain evidence="2">CBS 11374</strain>
    </source>
</reference>
<evidence type="ECO:0000313" key="2">
    <source>
        <dbReference type="EMBL" id="WRT67052.1"/>
    </source>
</evidence>
<dbReference type="RefSeq" id="XP_062791792.1">
    <property type="nucleotide sequence ID" value="XM_062935741.1"/>
</dbReference>
<dbReference type="Proteomes" id="UP001329825">
    <property type="component" value="Chromosome 5"/>
</dbReference>
<gene>
    <name evidence="2" type="ORF">IL334_004018</name>
</gene>
<organism evidence="2 3">
    <name type="scientific">Kwoniella shivajii</name>
    <dbReference type="NCBI Taxonomy" id="564305"/>
    <lineage>
        <taxon>Eukaryota</taxon>
        <taxon>Fungi</taxon>
        <taxon>Dikarya</taxon>
        <taxon>Basidiomycota</taxon>
        <taxon>Agaricomycotina</taxon>
        <taxon>Tremellomycetes</taxon>
        <taxon>Tremellales</taxon>
        <taxon>Cryptococcaceae</taxon>
        <taxon>Kwoniella</taxon>
    </lineage>
</organism>
<protein>
    <recommendedName>
        <fullName evidence="4">Myb-like domain-containing protein</fullName>
    </recommendedName>
</protein>
<evidence type="ECO:0000256" key="1">
    <source>
        <dbReference type="SAM" id="MobiDB-lite"/>
    </source>
</evidence>
<evidence type="ECO:0008006" key="4">
    <source>
        <dbReference type="Google" id="ProtNLM"/>
    </source>
</evidence>
<name>A0ABZ1D0F8_9TREE</name>
<dbReference type="InterPro" id="IPR009057">
    <property type="entry name" value="Homeodomain-like_sf"/>
</dbReference>
<dbReference type="GeneID" id="87956149"/>
<proteinExistence type="predicted"/>
<keyword evidence="3" id="KW-1185">Reference proteome</keyword>